<dbReference type="Gene3D" id="3.30.420.380">
    <property type="match status" value="1"/>
</dbReference>
<evidence type="ECO:0000256" key="10">
    <source>
        <dbReference type="PIRNR" id="PIRNR015761"/>
    </source>
</evidence>
<evidence type="ECO:0000256" key="11">
    <source>
        <dbReference type="SAM" id="MobiDB-lite"/>
    </source>
</evidence>
<evidence type="ECO:0000256" key="5">
    <source>
        <dbReference type="ARBA" id="ARBA00022519"/>
    </source>
</evidence>
<keyword evidence="9" id="KW-0472">Membrane</keyword>
<dbReference type="InterPro" id="IPR025691">
    <property type="entry name" value="GspL_pp_dom"/>
</dbReference>
<evidence type="ECO:0000256" key="6">
    <source>
        <dbReference type="ARBA" id="ARBA00022692"/>
    </source>
</evidence>
<evidence type="ECO:0000256" key="1">
    <source>
        <dbReference type="ARBA" id="ARBA00004377"/>
    </source>
</evidence>
<evidence type="ECO:0000259" key="12">
    <source>
        <dbReference type="Pfam" id="PF05134"/>
    </source>
</evidence>
<comment type="similarity">
    <text evidence="2 10">Belongs to the GSP L family.</text>
</comment>
<dbReference type="GO" id="GO:0015628">
    <property type="term" value="P:protein secretion by the type II secretion system"/>
    <property type="evidence" value="ECO:0007669"/>
    <property type="project" value="InterPro"/>
</dbReference>
<dbReference type="NCBIfam" id="TIGR01709">
    <property type="entry name" value="typeII_sec_gspL"/>
    <property type="match status" value="1"/>
</dbReference>
<sequence length="409" mass="44474">MLIVLLPEPLLAAGLESPPLYWWRLGREGGLLESGQDDLPALRRRYPAERLRLLAPATATSLYRVSIPVRRASAARAALPFALEDQLGQELEELHLVAGPRRADGRYVAAVTEHRCMQEWMQLVEAAGWRADAMLPQGSLHQDQTPERGLRIQPSPWPNGQSTVLVTSVDQEPVLIEQELLGFWLKQRLGQLDEDQRRVQLIGLTPEQLGIDADCEVDTAVPASLEAALLASLQPARSLNLLTGGYSSGMAAPPWRKLRPALVAAGVLLAVLIAQQGIQTVTLNKERDRLQAQIDQLFDETLPRSRRVDPVTQFRQVLEGASGQAAADGMGVLLHDALAAVAAEGSAKILQFRATPAELELELSLPSFAELEKLRSQLAASAGLSESLQGADSDGEGVTARLRIQRNPS</sequence>
<keyword evidence="5" id="KW-0997">Cell inner membrane</keyword>
<feature type="domain" description="GspL periplasmic" evidence="13">
    <location>
        <begin position="255"/>
        <end position="406"/>
    </location>
</feature>
<dbReference type="GO" id="GO:0005886">
    <property type="term" value="C:plasma membrane"/>
    <property type="evidence" value="ECO:0007669"/>
    <property type="project" value="UniProtKB-SubCell"/>
</dbReference>
<dbReference type="RefSeq" id="WP_177197805.1">
    <property type="nucleotide sequence ID" value="NZ_FOYD01000003.1"/>
</dbReference>
<dbReference type="CDD" id="cd24017">
    <property type="entry name" value="ASKHA_T2SSL_N"/>
    <property type="match status" value="1"/>
</dbReference>
<evidence type="ECO:0000256" key="3">
    <source>
        <dbReference type="ARBA" id="ARBA00022448"/>
    </source>
</evidence>
<dbReference type="EMBL" id="FOYD01000003">
    <property type="protein sequence ID" value="SFQ76443.1"/>
    <property type="molecule type" value="Genomic_DNA"/>
</dbReference>
<dbReference type="STRING" id="1002526.SAMN05216578_103181"/>
<keyword evidence="3 10" id="KW-0813">Transport</keyword>
<evidence type="ECO:0000313" key="14">
    <source>
        <dbReference type="EMBL" id="SFQ76443.1"/>
    </source>
</evidence>
<protein>
    <recommendedName>
        <fullName evidence="10">Type II secretion system protein L</fullName>
        <shortName evidence="10">T2SS protein L</shortName>
    </recommendedName>
</protein>
<dbReference type="AlphaFoldDB" id="A0A1I6B689"/>
<dbReference type="Gene3D" id="3.30.1360.100">
    <property type="entry name" value="General secretion pathway protein M, EpsM"/>
    <property type="match status" value="1"/>
</dbReference>
<keyword evidence="6" id="KW-0812">Transmembrane</keyword>
<gene>
    <name evidence="14" type="ORF">SAMN05216578_103181</name>
</gene>
<keyword evidence="7 10" id="KW-0653">Protein transport</keyword>
<dbReference type="Pfam" id="PF05134">
    <property type="entry name" value="T2SSL"/>
    <property type="match status" value="1"/>
</dbReference>
<dbReference type="Proteomes" id="UP000242815">
    <property type="component" value="Unassembled WGS sequence"/>
</dbReference>
<evidence type="ECO:0000256" key="2">
    <source>
        <dbReference type="ARBA" id="ARBA00005318"/>
    </source>
</evidence>
<feature type="domain" description="GspL cytoplasmic actin-ATPase-like" evidence="12">
    <location>
        <begin position="39"/>
        <end position="138"/>
    </location>
</feature>
<dbReference type="Pfam" id="PF12693">
    <property type="entry name" value="GspL_C"/>
    <property type="match status" value="1"/>
</dbReference>
<evidence type="ECO:0000313" key="15">
    <source>
        <dbReference type="Proteomes" id="UP000242815"/>
    </source>
</evidence>
<feature type="region of interest" description="Disordered" evidence="11">
    <location>
        <begin position="385"/>
        <end position="409"/>
    </location>
</feature>
<reference evidence="14 15" key="1">
    <citation type="submission" date="2016-10" db="EMBL/GenBank/DDBJ databases">
        <authorList>
            <person name="de Groot N.N."/>
        </authorList>
    </citation>
    <scope>NUCLEOTIDE SEQUENCE [LARGE SCALE GENOMIC DNA]</scope>
    <source>
        <strain evidence="14 15">JCM 18415</strain>
    </source>
</reference>
<keyword evidence="8" id="KW-1133">Transmembrane helix</keyword>
<dbReference type="InterPro" id="IPR024230">
    <property type="entry name" value="GspL_cyto_dom"/>
</dbReference>
<evidence type="ECO:0000256" key="4">
    <source>
        <dbReference type="ARBA" id="ARBA00022475"/>
    </source>
</evidence>
<comment type="function">
    <text evidence="10">Inner membrane component of the type II secretion system required for the energy-dependent secretion of extracellular factors such as proteases and toxins from the periplasm.</text>
</comment>
<proteinExistence type="inferred from homology"/>
<evidence type="ECO:0000256" key="8">
    <source>
        <dbReference type="ARBA" id="ARBA00022989"/>
    </source>
</evidence>
<organism evidence="14 15">
    <name type="scientific">Halopseudomonas formosensis</name>
    <dbReference type="NCBI Taxonomy" id="1002526"/>
    <lineage>
        <taxon>Bacteria</taxon>
        <taxon>Pseudomonadati</taxon>
        <taxon>Pseudomonadota</taxon>
        <taxon>Gammaproteobacteria</taxon>
        <taxon>Pseudomonadales</taxon>
        <taxon>Pseudomonadaceae</taxon>
        <taxon>Halopseudomonas</taxon>
    </lineage>
</organism>
<dbReference type="PIRSF" id="PIRSF015761">
    <property type="entry name" value="Protein_L"/>
    <property type="match status" value="1"/>
</dbReference>
<name>A0A1I6B689_9GAMM</name>
<accession>A0A1I6B689</accession>
<dbReference type="GO" id="GO:0009276">
    <property type="term" value="C:Gram-negative-bacterium-type cell wall"/>
    <property type="evidence" value="ECO:0007669"/>
    <property type="project" value="InterPro"/>
</dbReference>
<dbReference type="InterPro" id="IPR043129">
    <property type="entry name" value="ATPase_NBD"/>
</dbReference>
<dbReference type="GO" id="GO:0015627">
    <property type="term" value="C:type II protein secretion system complex"/>
    <property type="evidence" value="ECO:0007669"/>
    <property type="project" value="InterPro"/>
</dbReference>
<evidence type="ECO:0000259" key="13">
    <source>
        <dbReference type="Pfam" id="PF12693"/>
    </source>
</evidence>
<evidence type="ECO:0000256" key="7">
    <source>
        <dbReference type="ARBA" id="ARBA00022927"/>
    </source>
</evidence>
<dbReference type="SUPFAM" id="SSF53067">
    <property type="entry name" value="Actin-like ATPase domain"/>
    <property type="match status" value="1"/>
</dbReference>
<comment type="subcellular location">
    <subcellularLocation>
        <location evidence="1">Cell inner membrane</location>
        <topology evidence="1">Single-pass membrane protein</topology>
    </subcellularLocation>
</comment>
<dbReference type="InterPro" id="IPR007812">
    <property type="entry name" value="T2SS_protein-GspL"/>
</dbReference>
<evidence type="ECO:0000256" key="9">
    <source>
        <dbReference type="ARBA" id="ARBA00023136"/>
    </source>
</evidence>
<keyword evidence="4" id="KW-1003">Cell membrane</keyword>